<evidence type="ECO:0000313" key="3">
    <source>
        <dbReference type="EMBL" id="OAD72995.1"/>
    </source>
</evidence>
<dbReference type="VEuPathDB" id="FungiDB:PHYBLDRAFT_65079"/>
<feature type="transmembrane region" description="Helical" evidence="2">
    <location>
        <begin position="54"/>
        <end position="76"/>
    </location>
</feature>
<dbReference type="EMBL" id="KV440982">
    <property type="protein sequence ID" value="OAD72995.1"/>
    <property type="molecule type" value="Genomic_DNA"/>
</dbReference>
<dbReference type="RefSeq" id="XP_018291035.1">
    <property type="nucleotide sequence ID" value="XM_018441394.1"/>
</dbReference>
<feature type="region of interest" description="Disordered" evidence="1">
    <location>
        <begin position="715"/>
        <end position="736"/>
    </location>
</feature>
<keyword evidence="2" id="KW-0812">Transmembrane</keyword>
<dbReference type="OrthoDB" id="2266370at2759"/>
<proteinExistence type="predicted"/>
<dbReference type="Gene3D" id="1.20.1070.10">
    <property type="entry name" value="Rhodopsin 7-helix transmembrane proteins"/>
    <property type="match status" value="1"/>
</dbReference>
<feature type="compositionally biased region" description="Basic and acidic residues" evidence="1">
    <location>
        <begin position="813"/>
        <end position="825"/>
    </location>
</feature>
<organism evidence="3 4">
    <name type="scientific">Phycomyces blakesleeanus (strain ATCC 8743b / DSM 1359 / FGSC 10004 / NBRC 33097 / NRRL 1555)</name>
    <dbReference type="NCBI Taxonomy" id="763407"/>
    <lineage>
        <taxon>Eukaryota</taxon>
        <taxon>Fungi</taxon>
        <taxon>Fungi incertae sedis</taxon>
        <taxon>Mucoromycota</taxon>
        <taxon>Mucoromycotina</taxon>
        <taxon>Mucoromycetes</taxon>
        <taxon>Mucorales</taxon>
        <taxon>Phycomycetaceae</taxon>
        <taxon>Phycomyces</taxon>
    </lineage>
</organism>
<dbReference type="AlphaFoldDB" id="A0A162X7N3"/>
<dbReference type="Pfam" id="PF05462">
    <property type="entry name" value="Dicty_CAR"/>
    <property type="match status" value="1"/>
</dbReference>
<dbReference type="InParanoid" id="A0A162X7N3"/>
<feature type="compositionally biased region" description="Low complexity" evidence="1">
    <location>
        <begin position="852"/>
        <end position="864"/>
    </location>
</feature>
<evidence type="ECO:0000313" key="4">
    <source>
        <dbReference type="Proteomes" id="UP000077315"/>
    </source>
</evidence>
<feature type="transmembrane region" description="Helical" evidence="2">
    <location>
        <begin position="20"/>
        <end position="42"/>
    </location>
</feature>
<dbReference type="Proteomes" id="UP000077315">
    <property type="component" value="Unassembled WGS sequence"/>
</dbReference>
<keyword evidence="2" id="KW-1133">Transmembrane helix</keyword>
<dbReference type="GeneID" id="29002300"/>
<keyword evidence="2" id="KW-0472">Membrane</keyword>
<dbReference type="STRING" id="763407.A0A162X7N3"/>
<feature type="transmembrane region" description="Helical" evidence="2">
    <location>
        <begin position="181"/>
        <end position="200"/>
    </location>
</feature>
<feature type="compositionally biased region" description="Polar residues" evidence="1">
    <location>
        <begin position="716"/>
        <end position="732"/>
    </location>
</feature>
<protein>
    <submittedName>
        <fullName evidence="3">Uncharacterized protein</fullName>
    </submittedName>
</protein>
<sequence length="1009" mass="114956">MDAVEAKRDLPYYFVGHQRTGLLVAGLVPAGITIIVCTLVIISHFSMRFYRPEVANRVSLHLIVTACLLTIIYSIINTTSEKIHGGNLACRIYAYFLIATDTMSCTCLAMVGVNLVLIFIVNVNRPWRFEKYYYILIGIVGVIVIVMPLAISSSPENVVETCWYHYYFIGRFTRYFNWMWYYGWLLLSSAVAAICAFLALRKFSREQHNFASIINMRQSNETQAPRRPVNPRQKIIQKNTALFRKVASRCICYPLVPIISKAAGIAVEISLMRKVHIPYSVFVLERITSRIMISFIYFTDPAVREAISDLFKLAVRYYVEDYYCMYFIPEQDENGKMLNFWVKNPYSVTLHCIPEPIEDMRASASMGYTTLKKDTEKNKKYSLIGLEGLRRSITADQTHKSRKKNSSTLEFNHHNSFRKRYSYVHPLVRLVIVDGKYVCSQHSYKETKYIANISTDPMALGDEINHVQSRLTFMSRLQMVFTWCTSARKKYAYRKVPMYRVRPAQYLKDGNESNESSLLYEKERWRSGSDYIGRASFQFFRYPFLARVLHWILIHIFRTESPGNINPAFDRDVGNTPGTHLPSIHSSEEVDGNPNIGLFENANSFAESRNDSNLDNIATDSIHPLDSVIISDPAEVLNNDQSYFPSTSLTGELMGTAKEFSKNSPAIDNNPKHEPKSYFDFQPARNSLNCVGNPNPPKNRLKPLVIDTPRLYPNTEYIQSPTNERPQTTEYTKSPRISKYARNLSFGDVSPILRDRSISSQNMRLNSTKSKGSSWSIMDALNLSRNKPDSKHSSIDDTVSGRESNRSQSGDTAKSKDNQIPEKHPFSKRLRASFKISESRQAQSIDDYPPARSSSSTESLRLYSPLPEVADSQKLGERKEWSSALSPPPRSHFIRNQTCSKQMKDNVTAEVSNKSLFFPFGNNTSQGSTVRIYSPIGSPGHTGESRPEKTMSFNDMVGGLEECHSRVVHVSNWQHDDDSGRLTVGYETWDADNALEEYANNLASLIHRA</sequence>
<gene>
    <name evidence="3" type="ORF">PHYBLDRAFT_65079</name>
</gene>
<evidence type="ECO:0000256" key="1">
    <source>
        <dbReference type="SAM" id="MobiDB-lite"/>
    </source>
</evidence>
<reference evidence="4" key="1">
    <citation type="submission" date="2015-06" db="EMBL/GenBank/DDBJ databases">
        <title>Expansion of signal transduction pathways in fungi by whole-genome duplication.</title>
        <authorList>
            <consortium name="DOE Joint Genome Institute"/>
            <person name="Corrochano L.M."/>
            <person name="Kuo A."/>
            <person name="Marcet-Houben M."/>
            <person name="Polaino S."/>
            <person name="Salamov A."/>
            <person name="Villalobos J.M."/>
            <person name="Alvarez M.I."/>
            <person name="Avalos J."/>
            <person name="Benito E.P."/>
            <person name="Benoit I."/>
            <person name="Burger G."/>
            <person name="Camino L.P."/>
            <person name="Canovas D."/>
            <person name="Cerda-Olmedo E."/>
            <person name="Cheng J.-F."/>
            <person name="Dominguez A."/>
            <person name="Elias M."/>
            <person name="Eslava A.P."/>
            <person name="Glaser F."/>
            <person name="Grimwood J."/>
            <person name="Gutierrez G."/>
            <person name="Heitman J."/>
            <person name="Henrissat B."/>
            <person name="Iturriaga E.A."/>
            <person name="Lang B.F."/>
            <person name="Lavin J.L."/>
            <person name="Lee S."/>
            <person name="Li W."/>
            <person name="Lindquist E."/>
            <person name="Lopez-Garcia S."/>
            <person name="Luque E.M."/>
            <person name="Marcos A.T."/>
            <person name="Martin J."/>
            <person name="McCluskey K."/>
            <person name="Medina H.R."/>
            <person name="Miralles-Duran A."/>
            <person name="Miyazaki A."/>
            <person name="Munoz-Torres E."/>
            <person name="Oguiza J.A."/>
            <person name="Ohm R."/>
            <person name="Olmedo M."/>
            <person name="Orejas M."/>
            <person name="Ortiz-Castellanos L."/>
            <person name="Pisabarro A.G."/>
            <person name="Rodriguez-Romero J."/>
            <person name="Ruiz-Herrera J."/>
            <person name="Ruiz-Vazquez R."/>
            <person name="Sanz C."/>
            <person name="Schackwitz W."/>
            <person name="Schmutz J."/>
            <person name="Shahriari M."/>
            <person name="Shelest E."/>
            <person name="Silva-Franco F."/>
            <person name="Soanes D."/>
            <person name="Syed K."/>
            <person name="Tagua V.G."/>
            <person name="Talbot N.J."/>
            <person name="Thon M."/>
            <person name="De vries R.P."/>
            <person name="Wiebenga A."/>
            <person name="Yadav J.S."/>
            <person name="Braun E.L."/>
            <person name="Baker S."/>
            <person name="Garre V."/>
            <person name="Horwitz B."/>
            <person name="Torres-Martinez S."/>
            <person name="Idnurm A."/>
            <person name="Herrera-Estrella A."/>
            <person name="Gabaldon T."/>
            <person name="Grigoriev I.V."/>
        </authorList>
    </citation>
    <scope>NUCLEOTIDE SEQUENCE [LARGE SCALE GENOMIC DNA]</scope>
    <source>
        <strain evidence="4">NRRL 1555(-)</strain>
    </source>
</reference>
<keyword evidence="4" id="KW-1185">Reference proteome</keyword>
<feature type="transmembrane region" description="Helical" evidence="2">
    <location>
        <begin position="92"/>
        <end position="120"/>
    </location>
</feature>
<feature type="compositionally biased region" description="Basic and acidic residues" evidence="1">
    <location>
        <begin position="786"/>
        <end position="805"/>
    </location>
</feature>
<accession>A0A162X7N3</accession>
<feature type="region of interest" description="Disordered" evidence="1">
    <location>
        <begin position="783"/>
        <end position="892"/>
    </location>
</feature>
<name>A0A162X7N3_PHYB8</name>
<feature type="transmembrane region" description="Helical" evidence="2">
    <location>
        <begin position="132"/>
        <end position="151"/>
    </location>
</feature>
<evidence type="ECO:0000256" key="2">
    <source>
        <dbReference type="SAM" id="Phobius"/>
    </source>
</evidence>